<protein>
    <submittedName>
        <fullName evidence="1">Uncharacterized protein</fullName>
    </submittedName>
</protein>
<evidence type="ECO:0000313" key="2">
    <source>
        <dbReference type="Proteomes" id="UP000027982"/>
    </source>
</evidence>
<keyword evidence="2" id="KW-1185">Reference proteome</keyword>
<proteinExistence type="predicted"/>
<evidence type="ECO:0000313" key="1">
    <source>
        <dbReference type="EMBL" id="AIE85795.1"/>
    </source>
</evidence>
<dbReference type="AlphaFoldDB" id="A0A068NSP1"/>
<accession>A0A068NSP1</accession>
<dbReference type="STRING" id="661478.OP10G_2427"/>
<organism evidence="1 2">
    <name type="scientific">Fimbriimonas ginsengisoli Gsoil 348</name>
    <dbReference type="NCBI Taxonomy" id="661478"/>
    <lineage>
        <taxon>Bacteria</taxon>
        <taxon>Bacillati</taxon>
        <taxon>Armatimonadota</taxon>
        <taxon>Fimbriimonadia</taxon>
        <taxon>Fimbriimonadales</taxon>
        <taxon>Fimbriimonadaceae</taxon>
        <taxon>Fimbriimonas</taxon>
    </lineage>
</organism>
<gene>
    <name evidence="1" type="ORF">OP10G_2427</name>
</gene>
<dbReference type="Proteomes" id="UP000027982">
    <property type="component" value="Chromosome"/>
</dbReference>
<name>A0A068NSP1_FIMGI</name>
<dbReference type="KEGG" id="fgi:OP10G_2427"/>
<dbReference type="EMBL" id="CP007139">
    <property type="protein sequence ID" value="AIE85795.1"/>
    <property type="molecule type" value="Genomic_DNA"/>
</dbReference>
<dbReference type="HOGENOM" id="CLU_3289994_0_0_0"/>
<sequence length="40" mass="4785">MVWHRLRPSTVLPRERVFRREALWECAKPFALFTGEAQKA</sequence>
<reference evidence="1 2" key="1">
    <citation type="journal article" date="2014" name="PLoS ONE">
        <title>The first complete genome sequence of the class fimbriimonadia in the phylum armatimonadetes.</title>
        <authorList>
            <person name="Hu Z.Y."/>
            <person name="Wang Y.Z."/>
            <person name="Im W.T."/>
            <person name="Wang S.Y."/>
            <person name="Zhao G.P."/>
            <person name="Zheng H.J."/>
            <person name="Quan Z.X."/>
        </authorList>
    </citation>
    <scope>NUCLEOTIDE SEQUENCE [LARGE SCALE GENOMIC DNA]</scope>
    <source>
        <strain evidence="1">Gsoil 348</strain>
    </source>
</reference>